<sequence>MSEVDACEWYNPGPNDGETLWRCKDDASGAEKGGDEDACDALRTSEDGAATSRLNARLGAI</sequence>
<protein>
    <submittedName>
        <fullName evidence="2">Uncharacterized protein</fullName>
    </submittedName>
</protein>
<dbReference type="AlphaFoldDB" id="A0A1I0X812"/>
<accession>A0A1I0X812</accession>
<evidence type="ECO:0000256" key="1">
    <source>
        <dbReference type="SAM" id="MobiDB-lite"/>
    </source>
</evidence>
<evidence type="ECO:0000313" key="2">
    <source>
        <dbReference type="EMBL" id="SFA96837.1"/>
    </source>
</evidence>
<evidence type="ECO:0000313" key="3">
    <source>
        <dbReference type="Proteomes" id="UP000198796"/>
    </source>
</evidence>
<keyword evidence="3" id="KW-1185">Reference proteome</keyword>
<dbReference type="EMBL" id="FOJU01000003">
    <property type="protein sequence ID" value="SFA96837.1"/>
    <property type="molecule type" value="Genomic_DNA"/>
</dbReference>
<name>A0A1I0X812_9RHOB</name>
<gene>
    <name evidence="2" type="ORF">SAMN05421688_1956</name>
</gene>
<feature type="compositionally biased region" description="Basic and acidic residues" evidence="1">
    <location>
        <begin position="19"/>
        <end position="35"/>
    </location>
</feature>
<organism evidence="2 3">
    <name type="scientific">Poseidonocella pacifica</name>
    <dbReference type="NCBI Taxonomy" id="871651"/>
    <lineage>
        <taxon>Bacteria</taxon>
        <taxon>Pseudomonadati</taxon>
        <taxon>Pseudomonadota</taxon>
        <taxon>Alphaproteobacteria</taxon>
        <taxon>Rhodobacterales</taxon>
        <taxon>Roseobacteraceae</taxon>
        <taxon>Poseidonocella</taxon>
    </lineage>
</organism>
<proteinExistence type="predicted"/>
<reference evidence="2 3" key="1">
    <citation type="submission" date="2016-10" db="EMBL/GenBank/DDBJ databases">
        <authorList>
            <person name="de Groot N.N."/>
        </authorList>
    </citation>
    <scope>NUCLEOTIDE SEQUENCE [LARGE SCALE GENOMIC DNA]</scope>
    <source>
        <strain evidence="2 3">DSM 29316</strain>
    </source>
</reference>
<dbReference type="Proteomes" id="UP000198796">
    <property type="component" value="Unassembled WGS sequence"/>
</dbReference>
<feature type="region of interest" description="Disordered" evidence="1">
    <location>
        <begin position="18"/>
        <end position="40"/>
    </location>
</feature>